<sequence length="166" mass="18480">MAWTKQPVQYGLPGPYPNVQYGQQPGYPQMQMMQSVQQSSNTTVVLNQQPQRPVGTRDWSTGVFGCLEDASSCMMTCCCTPYYSCFLAVELGESCCLPMCFCPGECIPLCGTSVPWLVALRVKLREANKIKGNIMGDCIAVCCCPLCVMCQLKREHDFTRQHPNNE</sequence>
<gene>
    <name evidence="2" type="ORF">ACJMK2_028334</name>
</gene>
<dbReference type="PANTHER" id="PTHR15907">
    <property type="entry name" value="DUF614 FAMILY PROTEIN-RELATED"/>
    <property type="match status" value="1"/>
</dbReference>
<proteinExistence type="inferred from homology"/>
<accession>A0ABD3X8N8</accession>
<organism evidence="2 3">
    <name type="scientific">Sinanodonta woodiana</name>
    <name type="common">Chinese pond mussel</name>
    <name type="synonym">Anodonta woodiana</name>
    <dbReference type="NCBI Taxonomy" id="1069815"/>
    <lineage>
        <taxon>Eukaryota</taxon>
        <taxon>Metazoa</taxon>
        <taxon>Spiralia</taxon>
        <taxon>Lophotrochozoa</taxon>
        <taxon>Mollusca</taxon>
        <taxon>Bivalvia</taxon>
        <taxon>Autobranchia</taxon>
        <taxon>Heteroconchia</taxon>
        <taxon>Palaeoheterodonta</taxon>
        <taxon>Unionida</taxon>
        <taxon>Unionoidea</taxon>
        <taxon>Unionidae</taxon>
        <taxon>Unioninae</taxon>
        <taxon>Sinanodonta</taxon>
    </lineage>
</organism>
<name>A0ABD3X8N8_SINWO</name>
<dbReference type="Proteomes" id="UP001634394">
    <property type="component" value="Unassembled WGS sequence"/>
</dbReference>
<dbReference type="InterPro" id="IPR006461">
    <property type="entry name" value="PLAC_motif_containing"/>
</dbReference>
<comment type="similarity">
    <text evidence="1">Belongs to the cornifelin family.</text>
</comment>
<protein>
    <recommendedName>
        <fullName evidence="4">Cornifelin</fullName>
    </recommendedName>
</protein>
<dbReference type="AlphaFoldDB" id="A0ABD3X8N8"/>
<dbReference type="Pfam" id="PF04749">
    <property type="entry name" value="PLAC8"/>
    <property type="match status" value="1"/>
</dbReference>
<reference evidence="2 3" key="1">
    <citation type="submission" date="2024-11" db="EMBL/GenBank/DDBJ databases">
        <title>Chromosome-level genome assembly of the freshwater bivalve Anodonta woodiana.</title>
        <authorList>
            <person name="Chen X."/>
        </authorList>
    </citation>
    <scope>NUCLEOTIDE SEQUENCE [LARGE SCALE GENOMIC DNA]</scope>
    <source>
        <strain evidence="2">MN2024</strain>
        <tissue evidence="2">Gills</tissue>
    </source>
</reference>
<evidence type="ECO:0000313" key="2">
    <source>
        <dbReference type="EMBL" id="KAL3881951.1"/>
    </source>
</evidence>
<evidence type="ECO:0000313" key="3">
    <source>
        <dbReference type="Proteomes" id="UP001634394"/>
    </source>
</evidence>
<evidence type="ECO:0008006" key="4">
    <source>
        <dbReference type="Google" id="ProtNLM"/>
    </source>
</evidence>
<comment type="caution">
    <text evidence="2">The sequence shown here is derived from an EMBL/GenBank/DDBJ whole genome shotgun (WGS) entry which is preliminary data.</text>
</comment>
<keyword evidence="3" id="KW-1185">Reference proteome</keyword>
<dbReference type="EMBL" id="JBJQND010000003">
    <property type="protein sequence ID" value="KAL3881951.1"/>
    <property type="molecule type" value="Genomic_DNA"/>
</dbReference>
<evidence type="ECO:0000256" key="1">
    <source>
        <dbReference type="ARBA" id="ARBA00009024"/>
    </source>
</evidence>
<dbReference type="NCBIfam" id="TIGR01571">
    <property type="entry name" value="A_thal_Cys_rich"/>
    <property type="match status" value="1"/>
</dbReference>